<accession>A0A081P674</accession>
<keyword evidence="1" id="KW-1133">Transmembrane helix</keyword>
<organism evidence="2 3">
    <name type="scientific">Paenibacillus tyrfis</name>
    <dbReference type="NCBI Taxonomy" id="1501230"/>
    <lineage>
        <taxon>Bacteria</taxon>
        <taxon>Bacillati</taxon>
        <taxon>Bacillota</taxon>
        <taxon>Bacilli</taxon>
        <taxon>Bacillales</taxon>
        <taxon>Paenibacillaceae</taxon>
        <taxon>Paenibacillus</taxon>
    </lineage>
</organism>
<comment type="caution">
    <text evidence="2">The sequence shown here is derived from an EMBL/GenBank/DDBJ whole genome shotgun (WGS) entry which is preliminary data.</text>
</comment>
<gene>
    <name evidence="2" type="ORF">ET33_34575</name>
</gene>
<dbReference type="NCBIfam" id="NF041644">
    <property type="entry name" value="CBO0543_fam"/>
    <property type="match status" value="1"/>
</dbReference>
<name>A0A081P674_9BACL</name>
<keyword evidence="1" id="KW-0472">Membrane</keyword>
<feature type="transmembrane region" description="Helical" evidence="1">
    <location>
        <begin position="97"/>
        <end position="117"/>
    </location>
</feature>
<feature type="transmembrane region" description="Helical" evidence="1">
    <location>
        <begin position="66"/>
        <end position="85"/>
    </location>
</feature>
<proteinExistence type="predicted"/>
<sequence length="165" mass="19269">MAKEQSILLLLWIASVLLLCMTGRRRVRATVLLVLLFQTMTWLLSLVLSSLSLFEFPVRELPRATAINFTFEFILFPAFAVWFQYTYPERKSKARQIGHYALYATIFVVFYSLMARFTSLVKFHGSPAWLYLTLPAELYITRRVFLWFVREEPGKSVAGLSEKRI</sequence>
<evidence type="ECO:0000256" key="1">
    <source>
        <dbReference type="SAM" id="Phobius"/>
    </source>
</evidence>
<keyword evidence="1" id="KW-0812">Transmembrane</keyword>
<protein>
    <submittedName>
        <fullName evidence="2">Uncharacterized protein</fullName>
    </submittedName>
</protein>
<dbReference type="EMBL" id="JNVM01000007">
    <property type="protein sequence ID" value="KEQ26197.1"/>
    <property type="molecule type" value="Genomic_DNA"/>
</dbReference>
<evidence type="ECO:0000313" key="3">
    <source>
        <dbReference type="Proteomes" id="UP000028123"/>
    </source>
</evidence>
<dbReference type="Proteomes" id="UP000028123">
    <property type="component" value="Unassembled WGS sequence"/>
</dbReference>
<dbReference type="OrthoDB" id="2664017at2"/>
<dbReference type="eggNOG" id="ENOG5032H97">
    <property type="taxonomic scope" value="Bacteria"/>
</dbReference>
<dbReference type="InterPro" id="IPR048147">
    <property type="entry name" value="CBO0543-like"/>
</dbReference>
<dbReference type="AlphaFoldDB" id="A0A081P674"/>
<dbReference type="RefSeq" id="WP_036679999.1">
    <property type="nucleotide sequence ID" value="NZ_FYEP01000028.1"/>
</dbReference>
<keyword evidence="3" id="KW-1185">Reference proteome</keyword>
<evidence type="ECO:0000313" key="2">
    <source>
        <dbReference type="EMBL" id="KEQ26197.1"/>
    </source>
</evidence>
<feature type="transmembrane region" description="Helical" evidence="1">
    <location>
        <begin position="6"/>
        <end position="23"/>
    </location>
</feature>
<reference evidence="2 3" key="1">
    <citation type="submission" date="2014-06" db="EMBL/GenBank/DDBJ databases">
        <title>Draft genome sequence of Paenibacillus sp. MSt1.</title>
        <authorList>
            <person name="Aw Y.K."/>
            <person name="Ong K.S."/>
            <person name="Gan H.M."/>
            <person name="Lee S.M."/>
        </authorList>
    </citation>
    <scope>NUCLEOTIDE SEQUENCE [LARGE SCALE GENOMIC DNA]</scope>
    <source>
        <strain evidence="2 3">MSt1</strain>
    </source>
</reference>
<feature type="transmembrane region" description="Helical" evidence="1">
    <location>
        <begin position="30"/>
        <end position="54"/>
    </location>
</feature>